<dbReference type="PANTHER" id="PTHR11461">
    <property type="entry name" value="SERINE PROTEASE INHIBITOR, SERPIN"/>
    <property type="match status" value="1"/>
</dbReference>
<organism evidence="4 5">
    <name type="scientific">Allacma fusca</name>
    <dbReference type="NCBI Taxonomy" id="39272"/>
    <lineage>
        <taxon>Eukaryota</taxon>
        <taxon>Metazoa</taxon>
        <taxon>Ecdysozoa</taxon>
        <taxon>Arthropoda</taxon>
        <taxon>Hexapoda</taxon>
        <taxon>Collembola</taxon>
        <taxon>Symphypleona</taxon>
        <taxon>Sminthuridae</taxon>
        <taxon>Allacma</taxon>
    </lineage>
</organism>
<evidence type="ECO:0000313" key="4">
    <source>
        <dbReference type="EMBL" id="CAG7822620.1"/>
    </source>
</evidence>
<evidence type="ECO:0000259" key="3">
    <source>
        <dbReference type="SMART" id="SM00093"/>
    </source>
</evidence>
<dbReference type="Proteomes" id="UP000708208">
    <property type="component" value="Unassembled WGS sequence"/>
</dbReference>
<keyword evidence="5" id="KW-1185">Reference proteome</keyword>
<evidence type="ECO:0000256" key="2">
    <source>
        <dbReference type="RuleBase" id="RU000411"/>
    </source>
</evidence>
<gene>
    <name evidence="4" type="ORF">AFUS01_LOCUS32882</name>
</gene>
<protein>
    <recommendedName>
        <fullName evidence="3">Serpin domain-containing protein</fullName>
    </recommendedName>
</protein>
<proteinExistence type="inferred from homology"/>
<comment type="similarity">
    <text evidence="1 2">Belongs to the serpin family.</text>
</comment>
<dbReference type="SMART" id="SM00093">
    <property type="entry name" value="SERPIN"/>
    <property type="match status" value="1"/>
</dbReference>
<dbReference type="OrthoDB" id="671595at2759"/>
<evidence type="ECO:0000313" key="5">
    <source>
        <dbReference type="Proteomes" id="UP000708208"/>
    </source>
</evidence>
<dbReference type="InterPro" id="IPR000215">
    <property type="entry name" value="Serpin_fam"/>
</dbReference>
<name>A0A8J2LI39_9HEXA</name>
<dbReference type="GO" id="GO:0004867">
    <property type="term" value="F:serine-type endopeptidase inhibitor activity"/>
    <property type="evidence" value="ECO:0007669"/>
    <property type="project" value="InterPro"/>
</dbReference>
<dbReference type="PANTHER" id="PTHR11461:SF211">
    <property type="entry name" value="GH10112P-RELATED"/>
    <property type="match status" value="1"/>
</dbReference>
<evidence type="ECO:0000256" key="1">
    <source>
        <dbReference type="ARBA" id="ARBA00009500"/>
    </source>
</evidence>
<reference evidence="4" key="1">
    <citation type="submission" date="2021-06" db="EMBL/GenBank/DDBJ databases">
        <authorList>
            <person name="Hodson N. C."/>
            <person name="Mongue J. A."/>
            <person name="Jaron S. K."/>
        </authorList>
    </citation>
    <scope>NUCLEOTIDE SEQUENCE</scope>
</reference>
<dbReference type="InterPro" id="IPR023796">
    <property type="entry name" value="Serpin_dom"/>
</dbReference>
<dbReference type="GO" id="GO:0005615">
    <property type="term" value="C:extracellular space"/>
    <property type="evidence" value="ECO:0007669"/>
    <property type="project" value="InterPro"/>
</dbReference>
<accession>A0A8J2LI39</accession>
<dbReference type="EMBL" id="CAJVCH010526932">
    <property type="protein sequence ID" value="CAG7822620.1"/>
    <property type="molecule type" value="Genomic_DNA"/>
</dbReference>
<dbReference type="InterPro" id="IPR023795">
    <property type="entry name" value="Serpin_CS"/>
</dbReference>
<sequence>MVKQGAKEGTATELENLYDAFVKNENLLKGFFQVLETLQEANDGCLLALASQLFLLSGFASNKQFTQALRKNFLAEVKHVDFSRLSKVTAESRVNKWVESSTNDKIKDIVSTDAFNDKTKMVLASAVYFTGIWKYEFSCEQTQSALFYINEMETIEVEMMYSRSECFPYAIFPEMDAEAVALPCKGERLWFIVYVPRQRTGLKKIEANMIPSAPGDVLSQSPFDIVMFIPKFNIESNLLLSKHVKELGVNSLFNESEADLSGITKVVPISVSNITQKCIVEVNETGTERAEVHAPFPEFSCLPPIVQADRPFYFHVYDALTSVILLSGSVLRPTTVSSCNEDFVAED</sequence>
<dbReference type="PROSITE" id="PS00284">
    <property type="entry name" value="SERPIN"/>
    <property type="match status" value="1"/>
</dbReference>
<feature type="domain" description="Serpin" evidence="3">
    <location>
        <begin position="1"/>
        <end position="333"/>
    </location>
</feature>
<dbReference type="AlphaFoldDB" id="A0A8J2LI39"/>
<dbReference type="CDD" id="cd00172">
    <property type="entry name" value="serpin"/>
    <property type="match status" value="1"/>
</dbReference>
<comment type="caution">
    <text evidence="4">The sequence shown here is derived from an EMBL/GenBank/DDBJ whole genome shotgun (WGS) entry which is preliminary data.</text>
</comment>
<dbReference type="Pfam" id="PF00079">
    <property type="entry name" value="Serpin"/>
    <property type="match status" value="1"/>
</dbReference>